<evidence type="ECO:0000256" key="1">
    <source>
        <dbReference type="SAM" id="Phobius"/>
    </source>
</evidence>
<dbReference type="Proteomes" id="UP001142055">
    <property type="component" value="Chromosome 2"/>
</dbReference>
<sequence length="109" mass="12194">MLISLQVFTLLGIFIPGAWTPFHDLIIAGLSLFEAIFLPFIFFLCDSAFREATKKSCYCQKSDKISSKSQHHHASLAFSERNLLSPSYLSGKKSGLTTFQSELDLSKTQ</sequence>
<dbReference type="AlphaFoldDB" id="A0A9Q0M7A1"/>
<accession>A0A9Q0M7A1</accession>
<protein>
    <submittedName>
        <fullName evidence="2">Uncharacterized protein</fullName>
    </submittedName>
</protein>
<gene>
    <name evidence="2" type="ORF">RDWZM_006091</name>
</gene>
<comment type="caution">
    <text evidence="2">The sequence shown here is derived from an EMBL/GenBank/DDBJ whole genome shotgun (WGS) entry which is preliminary data.</text>
</comment>
<keyword evidence="1" id="KW-0472">Membrane</keyword>
<feature type="transmembrane region" description="Helical" evidence="1">
    <location>
        <begin position="27"/>
        <end position="45"/>
    </location>
</feature>
<feature type="non-terminal residue" evidence="2">
    <location>
        <position position="109"/>
    </location>
</feature>
<proteinExistence type="predicted"/>
<evidence type="ECO:0000313" key="2">
    <source>
        <dbReference type="EMBL" id="KAJ6220279.1"/>
    </source>
</evidence>
<name>A0A9Q0M7A1_BLOTA</name>
<keyword evidence="1" id="KW-1133">Transmembrane helix</keyword>
<dbReference type="EMBL" id="JAPWDV010000002">
    <property type="protein sequence ID" value="KAJ6220279.1"/>
    <property type="molecule type" value="Genomic_DNA"/>
</dbReference>
<keyword evidence="3" id="KW-1185">Reference proteome</keyword>
<keyword evidence="1" id="KW-0812">Transmembrane</keyword>
<reference evidence="2" key="1">
    <citation type="submission" date="2022-12" db="EMBL/GenBank/DDBJ databases">
        <title>Genome assemblies of Blomia tropicalis.</title>
        <authorList>
            <person name="Cui Y."/>
        </authorList>
    </citation>
    <scope>NUCLEOTIDE SEQUENCE</scope>
    <source>
        <tissue evidence="2">Adult mites</tissue>
    </source>
</reference>
<organism evidence="2 3">
    <name type="scientific">Blomia tropicalis</name>
    <name type="common">Mite</name>
    <dbReference type="NCBI Taxonomy" id="40697"/>
    <lineage>
        <taxon>Eukaryota</taxon>
        <taxon>Metazoa</taxon>
        <taxon>Ecdysozoa</taxon>
        <taxon>Arthropoda</taxon>
        <taxon>Chelicerata</taxon>
        <taxon>Arachnida</taxon>
        <taxon>Acari</taxon>
        <taxon>Acariformes</taxon>
        <taxon>Sarcoptiformes</taxon>
        <taxon>Astigmata</taxon>
        <taxon>Glycyphagoidea</taxon>
        <taxon>Echimyopodidae</taxon>
        <taxon>Blomia</taxon>
    </lineage>
</organism>
<evidence type="ECO:0000313" key="3">
    <source>
        <dbReference type="Proteomes" id="UP001142055"/>
    </source>
</evidence>